<evidence type="ECO:0000256" key="2">
    <source>
        <dbReference type="ARBA" id="ARBA00005099"/>
    </source>
</evidence>
<dbReference type="Proteomes" id="UP000061382">
    <property type="component" value="Chromosome"/>
</dbReference>
<dbReference type="AlphaFoldDB" id="A0A0N7HWG9"/>
<dbReference type="GO" id="GO:0006564">
    <property type="term" value="P:L-serine biosynthetic process"/>
    <property type="evidence" value="ECO:0007669"/>
    <property type="project" value="UniProtKB-KW"/>
</dbReference>
<evidence type="ECO:0000256" key="4">
    <source>
        <dbReference type="ARBA" id="ARBA00013030"/>
    </source>
</evidence>
<dbReference type="Gene3D" id="3.90.1150.10">
    <property type="entry name" value="Aspartate Aminotransferase, domain 1"/>
    <property type="match status" value="1"/>
</dbReference>
<evidence type="ECO:0000313" key="16">
    <source>
        <dbReference type="EMBL" id="ALI99216.1"/>
    </source>
</evidence>
<dbReference type="EC" id="2.6.1.52" evidence="4"/>
<keyword evidence="5" id="KW-0963">Cytoplasm</keyword>
<evidence type="ECO:0000313" key="17">
    <source>
        <dbReference type="Proteomes" id="UP000061382"/>
    </source>
</evidence>
<sequence>MASVYFTPGPAQLYPTVAGHLQTALDKQVFSQSHRSQAFKDLYKRADAGLRALFNLPEDYAIYFTGSATEIWERSLQSLTAQKTYHLVNGSFSKKYLDHAKWLGRDAQVLQVPFGKGFSLEEVQVPGGTELLAITQNETSSGVCMPVSDIHALREKFPEPLISVDMVSGAPYAALDFSKVDMAFFSVQKGFGLPAGLGVWLVNGRCREVAAGLEGKQYTGGHHSIASLQDQYQQFQTPFTPNVLDIFLLTHVVEDMLTKGIETIRQETEAKAHQVYTFLEESSLFAPFVQEKAHRSPTVIVADVLEKPAAEVISLLKKQGMVLGSGYGASKEKQIRIANFPAIFEQEMDTLVKALRQL</sequence>
<dbReference type="InterPro" id="IPR015421">
    <property type="entry name" value="PyrdxlP-dep_Trfase_major"/>
</dbReference>
<keyword evidence="7" id="KW-0028">Amino-acid biosynthesis</keyword>
<evidence type="ECO:0000256" key="13">
    <source>
        <dbReference type="ARBA" id="ARBA00047630"/>
    </source>
</evidence>
<comment type="catalytic activity">
    <reaction evidence="13">
        <text>4-(phosphooxy)-L-threonine + 2-oxoglutarate = (R)-3-hydroxy-2-oxo-4-phosphooxybutanoate + L-glutamate</text>
        <dbReference type="Rhea" id="RHEA:16573"/>
        <dbReference type="ChEBI" id="CHEBI:16810"/>
        <dbReference type="ChEBI" id="CHEBI:29985"/>
        <dbReference type="ChEBI" id="CHEBI:58452"/>
        <dbReference type="ChEBI" id="CHEBI:58538"/>
        <dbReference type="EC" id="2.6.1.52"/>
    </reaction>
</comment>
<dbReference type="OrthoDB" id="975012at2"/>
<keyword evidence="9" id="KW-0663">Pyridoxal phosphate</keyword>
<dbReference type="PIRSF" id="PIRSF000525">
    <property type="entry name" value="SerC"/>
    <property type="match status" value="1"/>
</dbReference>
<dbReference type="RefSeq" id="WP_062543672.1">
    <property type="nucleotide sequence ID" value="NZ_CP012643.1"/>
</dbReference>
<evidence type="ECO:0000259" key="15">
    <source>
        <dbReference type="Pfam" id="PF00266"/>
    </source>
</evidence>
<keyword evidence="8 16" id="KW-0808">Transferase</keyword>
<dbReference type="SUPFAM" id="SSF53383">
    <property type="entry name" value="PLP-dependent transferases"/>
    <property type="match status" value="1"/>
</dbReference>
<evidence type="ECO:0000256" key="7">
    <source>
        <dbReference type="ARBA" id="ARBA00022605"/>
    </source>
</evidence>
<keyword evidence="10" id="KW-0664">Pyridoxine biosynthesis</keyword>
<evidence type="ECO:0000256" key="8">
    <source>
        <dbReference type="ARBA" id="ARBA00022679"/>
    </source>
</evidence>
<dbReference type="PANTHER" id="PTHR21152:SF40">
    <property type="entry name" value="ALANINE--GLYOXYLATE AMINOTRANSFERASE"/>
    <property type="match status" value="1"/>
</dbReference>
<dbReference type="InterPro" id="IPR015424">
    <property type="entry name" value="PyrdxlP-dep_Trfase"/>
</dbReference>
<proteinExistence type="inferred from homology"/>
<dbReference type="InterPro" id="IPR015422">
    <property type="entry name" value="PyrdxlP-dep_Trfase_small"/>
</dbReference>
<evidence type="ECO:0000256" key="5">
    <source>
        <dbReference type="ARBA" id="ARBA00022490"/>
    </source>
</evidence>
<dbReference type="Pfam" id="PF00266">
    <property type="entry name" value="Aminotran_5"/>
    <property type="match status" value="1"/>
</dbReference>
<keyword evidence="17" id="KW-1185">Reference proteome</keyword>
<evidence type="ECO:0000256" key="11">
    <source>
        <dbReference type="ARBA" id="ARBA00023299"/>
    </source>
</evidence>
<keyword evidence="11" id="KW-0718">Serine biosynthesis</keyword>
<evidence type="ECO:0000256" key="12">
    <source>
        <dbReference type="ARBA" id="ARBA00031421"/>
    </source>
</evidence>
<dbReference type="Gene3D" id="3.40.640.10">
    <property type="entry name" value="Type I PLP-dependent aspartate aminotransferase-like (Major domain)"/>
    <property type="match status" value="1"/>
</dbReference>
<dbReference type="GO" id="GO:0019265">
    <property type="term" value="P:glycine biosynthetic process, by transamination of glyoxylate"/>
    <property type="evidence" value="ECO:0007669"/>
    <property type="project" value="TreeGrafter"/>
</dbReference>
<evidence type="ECO:0000256" key="10">
    <source>
        <dbReference type="ARBA" id="ARBA00023096"/>
    </source>
</evidence>
<gene>
    <name evidence="16" type="ORF">DC20_09800</name>
</gene>
<evidence type="ECO:0000256" key="6">
    <source>
        <dbReference type="ARBA" id="ARBA00022576"/>
    </source>
</evidence>
<comment type="catalytic activity">
    <reaction evidence="14">
        <text>O-phospho-L-serine + 2-oxoglutarate = 3-phosphooxypyruvate + L-glutamate</text>
        <dbReference type="Rhea" id="RHEA:14329"/>
        <dbReference type="ChEBI" id="CHEBI:16810"/>
        <dbReference type="ChEBI" id="CHEBI:18110"/>
        <dbReference type="ChEBI" id="CHEBI:29985"/>
        <dbReference type="ChEBI" id="CHEBI:57524"/>
        <dbReference type="EC" id="2.6.1.52"/>
    </reaction>
</comment>
<evidence type="ECO:0000256" key="9">
    <source>
        <dbReference type="ARBA" id="ARBA00022898"/>
    </source>
</evidence>
<feature type="domain" description="Aminotransferase class V" evidence="15">
    <location>
        <begin position="7"/>
        <end position="327"/>
    </location>
</feature>
<evidence type="ECO:0000256" key="14">
    <source>
        <dbReference type="ARBA" id="ARBA00049007"/>
    </source>
</evidence>
<evidence type="ECO:0000256" key="1">
    <source>
        <dbReference type="ARBA" id="ARBA00001933"/>
    </source>
</evidence>
<dbReference type="InterPro" id="IPR000192">
    <property type="entry name" value="Aminotrans_V_dom"/>
</dbReference>
<accession>A0A0N7HWG9</accession>
<dbReference type="GO" id="GO:0004648">
    <property type="term" value="F:O-phospho-L-serine:2-oxoglutarate aminotransferase activity"/>
    <property type="evidence" value="ECO:0007669"/>
    <property type="project" value="UniProtKB-EC"/>
</dbReference>
<dbReference type="KEGG" id="rti:DC20_09800"/>
<dbReference type="EMBL" id="CP012643">
    <property type="protein sequence ID" value="ALI99216.1"/>
    <property type="molecule type" value="Genomic_DNA"/>
</dbReference>
<keyword evidence="6 16" id="KW-0032">Aminotransferase</keyword>
<name>A0A0N7HWG9_9BACT</name>
<dbReference type="PANTHER" id="PTHR21152">
    <property type="entry name" value="AMINOTRANSFERASE CLASS V"/>
    <property type="match status" value="1"/>
</dbReference>
<reference evidence="16 17" key="1">
    <citation type="submission" date="2015-08" db="EMBL/GenBank/DDBJ databases">
        <title>Complete genome sequence of Rufibacter tibetensis strain 1351t, a radiation-resistant bacterium from tibet plateau.</title>
        <authorList>
            <person name="Dai J."/>
        </authorList>
    </citation>
    <scope>NUCLEOTIDE SEQUENCE [LARGE SCALE GENOMIC DNA]</scope>
    <source>
        <strain evidence="16 17">1351</strain>
    </source>
</reference>
<dbReference type="GO" id="GO:0008615">
    <property type="term" value="P:pyridoxine biosynthetic process"/>
    <property type="evidence" value="ECO:0007669"/>
    <property type="project" value="UniProtKB-KW"/>
</dbReference>
<dbReference type="InterPro" id="IPR022278">
    <property type="entry name" value="Pser_aminoTfrase"/>
</dbReference>
<comment type="pathway">
    <text evidence="2">Amino-acid biosynthesis; L-serine biosynthesis; L-serine from 3-phospho-D-glycerate: step 2/3.</text>
</comment>
<dbReference type="GO" id="GO:0004760">
    <property type="term" value="F:L-serine-pyruvate transaminase activity"/>
    <property type="evidence" value="ECO:0007669"/>
    <property type="project" value="TreeGrafter"/>
</dbReference>
<dbReference type="STRING" id="512763.DC20_09800"/>
<protein>
    <recommendedName>
        <fullName evidence="4">phosphoserine transaminase</fullName>
        <ecNumber evidence="4">2.6.1.52</ecNumber>
    </recommendedName>
    <alternativeName>
        <fullName evidence="12">Phosphohydroxythreonine aminotransferase</fullName>
    </alternativeName>
</protein>
<comment type="cofactor">
    <cofactor evidence="1">
        <name>pyridoxal 5'-phosphate</name>
        <dbReference type="ChEBI" id="CHEBI:597326"/>
    </cofactor>
</comment>
<evidence type="ECO:0000256" key="3">
    <source>
        <dbReference type="ARBA" id="ARBA00006904"/>
    </source>
</evidence>
<dbReference type="GO" id="GO:0008453">
    <property type="term" value="F:alanine-glyoxylate transaminase activity"/>
    <property type="evidence" value="ECO:0007669"/>
    <property type="project" value="TreeGrafter"/>
</dbReference>
<dbReference type="PATRIC" id="fig|512763.3.peg.2162"/>
<organism evidence="16 17">
    <name type="scientific">Rufibacter tibetensis</name>
    <dbReference type="NCBI Taxonomy" id="512763"/>
    <lineage>
        <taxon>Bacteria</taxon>
        <taxon>Pseudomonadati</taxon>
        <taxon>Bacteroidota</taxon>
        <taxon>Cytophagia</taxon>
        <taxon>Cytophagales</taxon>
        <taxon>Hymenobacteraceae</taxon>
        <taxon>Rufibacter</taxon>
    </lineage>
</organism>
<comment type="similarity">
    <text evidence="3">Belongs to the class-V pyridoxal-phosphate-dependent aminotransferase family. SerC subfamily.</text>
</comment>
<dbReference type="UniPathway" id="UPA00135">
    <property type="reaction ID" value="UER00197"/>
</dbReference>